<comment type="caution">
    <text evidence="2">The sequence shown here is derived from an EMBL/GenBank/DDBJ whole genome shotgun (WGS) entry which is preliminary data.</text>
</comment>
<keyword evidence="3" id="KW-1185">Reference proteome</keyword>
<dbReference type="InterPro" id="IPR042213">
    <property type="entry name" value="NBD_C_sf"/>
</dbReference>
<dbReference type="SUPFAM" id="SSF142764">
    <property type="entry name" value="YgbK-like"/>
    <property type="match status" value="1"/>
</dbReference>
<evidence type="ECO:0000313" key="2">
    <source>
        <dbReference type="EMBL" id="MDT0543570.1"/>
    </source>
</evidence>
<dbReference type="InterPro" id="IPR031475">
    <property type="entry name" value="NBD_C"/>
</dbReference>
<dbReference type="Pfam" id="PF17042">
    <property type="entry name" value="NBD_C"/>
    <property type="match status" value="1"/>
</dbReference>
<feature type="domain" description="Four-carbon acid sugar kinase nucleotide binding" evidence="1">
    <location>
        <begin position="19"/>
        <end position="92"/>
    </location>
</feature>
<name>A0ABU2XDE4_9ACTN</name>
<accession>A0ABU2XDE4</accession>
<dbReference type="EMBL" id="JAVRFD010000005">
    <property type="protein sequence ID" value="MDT0543570.1"/>
    <property type="molecule type" value="Genomic_DNA"/>
</dbReference>
<dbReference type="Gene3D" id="3.40.980.20">
    <property type="entry name" value="Four-carbon acid sugar kinase, nucleotide binding domain"/>
    <property type="match status" value="1"/>
</dbReference>
<protein>
    <submittedName>
        <fullName evidence="2">Nucleotide-binding domain containing protein</fullName>
    </submittedName>
</protein>
<evidence type="ECO:0000313" key="3">
    <source>
        <dbReference type="Proteomes" id="UP001180754"/>
    </source>
</evidence>
<dbReference type="RefSeq" id="WP_311723979.1">
    <property type="nucleotide sequence ID" value="NZ_JAVRFD010000005.1"/>
</dbReference>
<organism evidence="2 3">
    <name type="scientific">Streptomyces lonegramiae</name>
    <dbReference type="NCBI Taxonomy" id="3075524"/>
    <lineage>
        <taxon>Bacteria</taxon>
        <taxon>Bacillati</taxon>
        <taxon>Actinomycetota</taxon>
        <taxon>Actinomycetes</taxon>
        <taxon>Kitasatosporales</taxon>
        <taxon>Streptomycetaceae</taxon>
        <taxon>Streptomyces</taxon>
    </lineage>
</organism>
<evidence type="ECO:0000259" key="1">
    <source>
        <dbReference type="Pfam" id="PF17042"/>
    </source>
</evidence>
<gene>
    <name evidence="2" type="ORF">RND15_12700</name>
</gene>
<proteinExistence type="predicted"/>
<reference evidence="2" key="1">
    <citation type="submission" date="2024-05" db="EMBL/GenBank/DDBJ databases">
        <title>30 novel species of actinomycetes from the DSMZ collection.</title>
        <authorList>
            <person name="Nouioui I."/>
        </authorList>
    </citation>
    <scope>NUCLEOTIDE SEQUENCE</scope>
    <source>
        <strain evidence="2">DSM 41529</strain>
    </source>
</reference>
<sequence length="102" mass="10338">MLLGAGLKGRCRAGVRVCAVGALASHLVERGVRRLLVAGGETSGAVTTALGIRAVLVGDEADPGVPWTYATTKAGDLALMLKSGNFGAPDLFTRALSTTGKE</sequence>
<dbReference type="Proteomes" id="UP001180754">
    <property type="component" value="Unassembled WGS sequence"/>
</dbReference>